<feature type="domain" description="NADAR" evidence="3">
    <location>
        <begin position="23"/>
        <end position="180"/>
    </location>
</feature>
<dbReference type="SUPFAM" id="SSF143990">
    <property type="entry name" value="YbiA-like"/>
    <property type="match status" value="1"/>
</dbReference>
<evidence type="ECO:0000256" key="1">
    <source>
        <dbReference type="ARBA" id="ARBA00000022"/>
    </source>
</evidence>
<comment type="catalytic activity">
    <reaction evidence="2">
        <text>2,5-diamino-6-hydroxy-4-(5-phosphoribosylamino)-pyrimidine + H2O = 2,5,6-triamino-4-hydroxypyrimidine + D-ribose 5-phosphate</text>
        <dbReference type="Rhea" id="RHEA:23436"/>
        <dbReference type="ChEBI" id="CHEBI:15377"/>
        <dbReference type="ChEBI" id="CHEBI:58614"/>
        <dbReference type="ChEBI" id="CHEBI:78346"/>
        <dbReference type="ChEBI" id="CHEBI:137796"/>
    </reaction>
</comment>
<dbReference type="NCBIfam" id="TIGR02464">
    <property type="entry name" value="ribofla_fusion"/>
    <property type="match status" value="1"/>
</dbReference>
<keyword evidence="5" id="KW-1185">Reference proteome</keyword>
<dbReference type="EMBL" id="NTMR01000009">
    <property type="protein sequence ID" value="PBK04803.1"/>
    <property type="molecule type" value="Genomic_DNA"/>
</dbReference>
<comment type="caution">
    <text evidence="4">The sequence shown here is derived from an EMBL/GenBank/DDBJ whole genome shotgun (WGS) entry which is preliminary data.</text>
</comment>
<comment type="catalytic activity">
    <reaction evidence="1">
        <text>5-amino-6-(5-phospho-D-ribosylamino)uracil + H2O = 5,6-diaminouracil + D-ribose 5-phosphate</text>
        <dbReference type="Rhea" id="RHEA:55020"/>
        <dbReference type="ChEBI" id="CHEBI:15377"/>
        <dbReference type="ChEBI" id="CHEBI:46252"/>
        <dbReference type="ChEBI" id="CHEBI:58453"/>
        <dbReference type="ChEBI" id="CHEBI:78346"/>
    </reaction>
</comment>
<evidence type="ECO:0000313" key="5">
    <source>
        <dbReference type="Proteomes" id="UP000242313"/>
    </source>
</evidence>
<dbReference type="Pfam" id="PF08719">
    <property type="entry name" value="NADAR"/>
    <property type="match status" value="1"/>
</dbReference>
<dbReference type="InterPro" id="IPR012816">
    <property type="entry name" value="NADAR"/>
</dbReference>
<dbReference type="Gene3D" id="1.10.357.40">
    <property type="entry name" value="YbiA-like"/>
    <property type="match status" value="1"/>
</dbReference>
<dbReference type="Proteomes" id="UP000242313">
    <property type="component" value="Unassembled WGS sequence"/>
</dbReference>
<evidence type="ECO:0000259" key="3">
    <source>
        <dbReference type="Pfam" id="PF08719"/>
    </source>
</evidence>
<protein>
    <recommendedName>
        <fullName evidence="3">NADAR domain-containing protein</fullName>
    </recommendedName>
</protein>
<dbReference type="InterPro" id="IPR037238">
    <property type="entry name" value="YbiA-like_sf"/>
</dbReference>
<name>A0A2A3MJ31_9PSED</name>
<sequence>MSIRSTAQLVDWVNHGNKVKYVFFWGQQESGAQVTKSCFSQWYDAPFEEDGLAFLTAEHYMMYHKARLFGDLAAAERVLAAGNPGEAKAIGREVQGFDQQRWEAARFEIVVNANLAKFSQHPALKAFLLGTENRVLVEASPVDRIWGIGLAQDAPAAANPNQWKGLNLLGFALMDVREHLAQAEA</sequence>
<organism evidence="4 5">
    <name type="scientific">Pseudomonas abyssi</name>
    <dbReference type="NCBI Taxonomy" id="170540"/>
    <lineage>
        <taxon>Bacteria</taxon>
        <taxon>Pseudomonadati</taxon>
        <taxon>Pseudomonadota</taxon>
        <taxon>Gammaproteobacteria</taxon>
        <taxon>Pseudomonadales</taxon>
        <taxon>Pseudomonadaceae</taxon>
        <taxon>Pseudomonas</taxon>
    </lineage>
</organism>
<dbReference type="AlphaFoldDB" id="A0A2A3MJ31"/>
<dbReference type="RefSeq" id="WP_096004101.1">
    <property type="nucleotide sequence ID" value="NZ_NTMR01000009.1"/>
</dbReference>
<reference evidence="4 5" key="1">
    <citation type="submission" date="2017-09" db="EMBL/GenBank/DDBJ databases">
        <title>Pseudomonas abyssi sp. nov. isolated from Abyssopelagic Water.</title>
        <authorList>
            <person name="Wei Y."/>
        </authorList>
    </citation>
    <scope>NUCLEOTIDE SEQUENCE [LARGE SCALE GENOMIC DNA]</scope>
    <source>
        <strain evidence="4 5">MT5</strain>
    </source>
</reference>
<evidence type="ECO:0000313" key="4">
    <source>
        <dbReference type="EMBL" id="PBK04803.1"/>
    </source>
</evidence>
<evidence type="ECO:0000256" key="2">
    <source>
        <dbReference type="ARBA" id="ARBA00000751"/>
    </source>
</evidence>
<dbReference type="CDD" id="cd15457">
    <property type="entry name" value="NADAR"/>
    <property type="match status" value="1"/>
</dbReference>
<accession>A0A2A3MJ31</accession>
<proteinExistence type="predicted"/>
<gene>
    <name evidence="4" type="ORF">CNQ84_06525</name>
</gene>